<feature type="coiled-coil region" evidence="3">
    <location>
        <begin position="9"/>
        <end position="36"/>
    </location>
</feature>
<dbReference type="GO" id="GO:0003677">
    <property type="term" value="F:DNA binding"/>
    <property type="evidence" value="ECO:0007669"/>
    <property type="project" value="UniProtKB-UniRule"/>
</dbReference>
<dbReference type="NCBIfam" id="TIGR00103">
    <property type="entry name" value="DNA_YbaB_EbfC"/>
    <property type="match status" value="1"/>
</dbReference>
<dbReference type="InterPro" id="IPR004401">
    <property type="entry name" value="YbaB/EbfC"/>
</dbReference>
<protein>
    <recommendedName>
        <fullName evidence="2">Nucleoid-associated protein FB559_3013</fullName>
    </recommendedName>
</protein>
<keyword evidence="3" id="KW-0175">Coiled coil</keyword>
<dbReference type="InterPro" id="IPR036894">
    <property type="entry name" value="YbaB-like_sf"/>
</dbReference>
<reference evidence="5 6" key="1">
    <citation type="submission" date="2019-06" db="EMBL/GenBank/DDBJ databases">
        <title>Sequencing the genomes of 1000 actinobacteria strains.</title>
        <authorList>
            <person name="Klenk H.-P."/>
        </authorList>
    </citation>
    <scope>NUCLEOTIDE SEQUENCE [LARGE SCALE GENOMIC DNA]</scope>
    <source>
        <strain evidence="5 6">DSM 102200</strain>
    </source>
</reference>
<keyword evidence="1 2" id="KW-0238">DNA-binding</keyword>
<keyword evidence="6" id="KW-1185">Reference proteome</keyword>
<comment type="subunit">
    <text evidence="2">Homodimer.</text>
</comment>
<evidence type="ECO:0000313" key="6">
    <source>
        <dbReference type="Proteomes" id="UP000316096"/>
    </source>
</evidence>
<dbReference type="GO" id="GO:0043590">
    <property type="term" value="C:bacterial nucleoid"/>
    <property type="evidence" value="ECO:0007669"/>
    <property type="project" value="UniProtKB-UniRule"/>
</dbReference>
<evidence type="ECO:0000256" key="2">
    <source>
        <dbReference type="HAMAP-Rule" id="MF_00274"/>
    </source>
</evidence>
<sequence length="120" mass="12426">MEPGGGQNIQQMLEQAQRMQEQLVTLQRELAEAQVDGSAGGGLVTATVNGQSELIKLVIDPAAIDTNDPQDTAETIADLVVAAIHNAAEEVQRLQETKMGPLTEGLGSLGGGIPGGLPEL</sequence>
<name>A0A543CJZ4_9ACTN</name>
<evidence type="ECO:0000256" key="3">
    <source>
        <dbReference type="SAM" id="Coils"/>
    </source>
</evidence>
<accession>A0A543CJZ4</accession>
<dbReference type="RefSeq" id="WP_246121604.1">
    <property type="nucleotide sequence ID" value="NZ_VFOZ01000001.1"/>
</dbReference>
<dbReference type="Proteomes" id="UP000316096">
    <property type="component" value="Unassembled WGS sequence"/>
</dbReference>
<dbReference type="PANTHER" id="PTHR33449">
    <property type="entry name" value="NUCLEOID-ASSOCIATED PROTEIN YBAB"/>
    <property type="match status" value="1"/>
</dbReference>
<keyword evidence="2" id="KW-0963">Cytoplasm</keyword>
<dbReference type="GO" id="GO:0005829">
    <property type="term" value="C:cytosol"/>
    <property type="evidence" value="ECO:0007669"/>
    <property type="project" value="TreeGrafter"/>
</dbReference>
<comment type="function">
    <text evidence="2">Binds to DNA and alters its conformation. May be involved in regulation of gene expression, nucleoid organization and DNA protection.</text>
</comment>
<comment type="similarity">
    <text evidence="2">Belongs to the YbaB/EbfC family.</text>
</comment>
<gene>
    <name evidence="5" type="ORF">FB559_3013</name>
</gene>
<evidence type="ECO:0000313" key="5">
    <source>
        <dbReference type="EMBL" id="TQL97428.1"/>
    </source>
</evidence>
<comment type="caution">
    <text evidence="5">The sequence shown here is derived from an EMBL/GenBank/DDBJ whole genome shotgun (WGS) entry which is preliminary data.</text>
</comment>
<feature type="compositionally biased region" description="Gly residues" evidence="4">
    <location>
        <begin position="107"/>
        <end position="120"/>
    </location>
</feature>
<feature type="region of interest" description="Disordered" evidence="4">
    <location>
        <begin position="97"/>
        <end position="120"/>
    </location>
</feature>
<dbReference type="HAMAP" id="MF_00274">
    <property type="entry name" value="DNA_YbaB_EbfC"/>
    <property type="match status" value="1"/>
</dbReference>
<evidence type="ECO:0000256" key="1">
    <source>
        <dbReference type="ARBA" id="ARBA00023125"/>
    </source>
</evidence>
<comment type="subcellular location">
    <subcellularLocation>
        <location evidence="2">Cytoplasm</location>
        <location evidence="2">Nucleoid</location>
    </subcellularLocation>
</comment>
<dbReference type="Pfam" id="PF02575">
    <property type="entry name" value="YbaB_DNA_bd"/>
    <property type="match status" value="1"/>
</dbReference>
<dbReference type="Gene3D" id="3.30.1310.10">
    <property type="entry name" value="Nucleoid-associated protein YbaB-like domain"/>
    <property type="match status" value="1"/>
</dbReference>
<proteinExistence type="inferred from homology"/>
<dbReference type="PIRSF" id="PIRSF004555">
    <property type="entry name" value="UCP004555"/>
    <property type="match status" value="1"/>
</dbReference>
<evidence type="ECO:0000256" key="4">
    <source>
        <dbReference type="SAM" id="MobiDB-lite"/>
    </source>
</evidence>
<organism evidence="5 6">
    <name type="scientific">Actinoallomurus bryophytorum</name>
    <dbReference type="NCBI Taxonomy" id="1490222"/>
    <lineage>
        <taxon>Bacteria</taxon>
        <taxon>Bacillati</taxon>
        <taxon>Actinomycetota</taxon>
        <taxon>Actinomycetes</taxon>
        <taxon>Streptosporangiales</taxon>
        <taxon>Thermomonosporaceae</taxon>
        <taxon>Actinoallomurus</taxon>
    </lineage>
</organism>
<dbReference type="PANTHER" id="PTHR33449:SF1">
    <property type="entry name" value="NUCLEOID-ASSOCIATED PROTEIN YBAB"/>
    <property type="match status" value="1"/>
</dbReference>
<dbReference type="SUPFAM" id="SSF82607">
    <property type="entry name" value="YbaB-like"/>
    <property type="match status" value="1"/>
</dbReference>
<dbReference type="AlphaFoldDB" id="A0A543CJZ4"/>
<dbReference type="EMBL" id="VFOZ01000001">
    <property type="protein sequence ID" value="TQL97428.1"/>
    <property type="molecule type" value="Genomic_DNA"/>
</dbReference>